<reference evidence="1 2" key="1">
    <citation type="submission" date="2018-08" db="EMBL/GenBank/DDBJ databases">
        <title>Genome and evolution of the arbuscular mycorrhizal fungus Diversispora epigaea (formerly Glomus versiforme) and its bacterial endosymbionts.</title>
        <authorList>
            <person name="Sun X."/>
            <person name="Fei Z."/>
            <person name="Harrison M."/>
        </authorList>
    </citation>
    <scope>NUCLEOTIDE SEQUENCE [LARGE SCALE GENOMIC DNA]</scope>
    <source>
        <strain evidence="1 2">IT104</strain>
    </source>
</reference>
<organism evidence="1 2">
    <name type="scientific">Diversispora epigaea</name>
    <dbReference type="NCBI Taxonomy" id="1348612"/>
    <lineage>
        <taxon>Eukaryota</taxon>
        <taxon>Fungi</taxon>
        <taxon>Fungi incertae sedis</taxon>
        <taxon>Mucoromycota</taxon>
        <taxon>Glomeromycotina</taxon>
        <taxon>Glomeromycetes</taxon>
        <taxon>Diversisporales</taxon>
        <taxon>Diversisporaceae</taxon>
        <taxon>Diversispora</taxon>
    </lineage>
</organism>
<gene>
    <name evidence="1" type="ORF">Glove_364g16</name>
</gene>
<sequence length="175" mass="20504">MNTQTKTDKTLTLEYLEWHAKLTSLPIILTDKIHSTLYKRYKKKTGLNPWINFESSQIEEDTDNYMSHNCIIKISNVFNYTDSETKCLICNVIHTRNWSCLGKNDHYCSFHIDQKKVIIAIQDLLEIQVSVPNKTQVESEKSLLRLVKKGGASDAFMRTWRYARLSWCNREKGRP</sequence>
<protein>
    <submittedName>
        <fullName evidence="1">Uncharacterized protein</fullName>
    </submittedName>
</protein>
<evidence type="ECO:0000313" key="2">
    <source>
        <dbReference type="Proteomes" id="UP000266861"/>
    </source>
</evidence>
<evidence type="ECO:0000313" key="1">
    <source>
        <dbReference type="EMBL" id="RHZ59356.1"/>
    </source>
</evidence>
<comment type="caution">
    <text evidence="1">The sequence shown here is derived from an EMBL/GenBank/DDBJ whole genome shotgun (WGS) entry which is preliminary data.</text>
</comment>
<dbReference type="Proteomes" id="UP000266861">
    <property type="component" value="Unassembled WGS sequence"/>
</dbReference>
<accession>A0A397HCR3</accession>
<dbReference type="EMBL" id="PQFF01000330">
    <property type="protein sequence ID" value="RHZ59356.1"/>
    <property type="molecule type" value="Genomic_DNA"/>
</dbReference>
<dbReference type="OrthoDB" id="2324539at2759"/>
<name>A0A397HCR3_9GLOM</name>
<proteinExistence type="predicted"/>
<dbReference type="AlphaFoldDB" id="A0A397HCR3"/>
<keyword evidence="2" id="KW-1185">Reference proteome</keyword>